<dbReference type="SUPFAM" id="SSF52218">
    <property type="entry name" value="Flavoproteins"/>
    <property type="match status" value="1"/>
</dbReference>
<comment type="caution">
    <text evidence="3">The sequence shown here is derived from an EMBL/GenBank/DDBJ whole genome shotgun (WGS) entry which is preliminary data.</text>
</comment>
<dbReference type="GO" id="GO:0070819">
    <property type="term" value="F:menaquinone-dependent protoporphyrinogen oxidase activity"/>
    <property type="evidence" value="ECO:0007669"/>
    <property type="project" value="TreeGrafter"/>
</dbReference>
<dbReference type="GO" id="GO:0006783">
    <property type="term" value="P:heme biosynthetic process"/>
    <property type="evidence" value="ECO:0007669"/>
    <property type="project" value="TreeGrafter"/>
</dbReference>
<reference evidence="3" key="1">
    <citation type="journal article" date="2020" name="mSystems">
        <title>Genome- and Community-Level Interaction Insights into Carbon Utilization and Element Cycling Functions of Hydrothermarchaeota in Hydrothermal Sediment.</title>
        <authorList>
            <person name="Zhou Z."/>
            <person name="Liu Y."/>
            <person name="Xu W."/>
            <person name="Pan J."/>
            <person name="Luo Z.H."/>
            <person name="Li M."/>
        </authorList>
    </citation>
    <scope>NUCLEOTIDE SEQUENCE [LARGE SCALE GENOMIC DNA]</scope>
    <source>
        <strain evidence="3">HyVt-74</strain>
    </source>
</reference>
<name>A0A7C5HEE1_UNCW3</name>
<sequence length="132" mass="15032">MKKVLIIYHSGSGSSRTVAEILGEVLSRRVEVAIERIRKDYDYSKLHQYELIVLGFPTYFFRPSLAMINFLQNIPETKKPRLVFVFATCAATTGSSYKIIRAILEKKNYRMCGFVEIRGPVSDFALTPLGFS</sequence>
<dbReference type="Gene3D" id="3.40.50.360">
    <property type="match status" value="1"/>
</dbReference>
<evidence type="ECO:0000313" key="3">
    <source>
        <dbReference type="EMBL" id="HHE04792.1"/>
    </source>
</evidence>
<proteinExistence type="predicted"/>
<dbReference type="PROSITE" id="PS50902">
    <property type="entry name" value="FLAVODOXIN_LIKE"/>
    <property type="match status" value="1"/>
</dbReference>
<gene>
    <name evidence="3" type="ORF">ENL19_01860</name>
</gene>
<dbReference type="PANTHER" id="PTHR38030">
    <property type="entry name" value="PROTOPORPHYRINOGEN IX DEHYDROGENASE [MENAQUINONE]"/>
    <property type="match status" value="1"/>
</dbReference>
<keyword evidence="1" id="KW-0812">Transmembrane</keyword>
<evidence type="ECO:0000259" key="2">
    <source>
        <dbReference type="PROSITE" id="PS50902"/>
    </source>
</evidence>
<dbReference type="EMBL" id="DRTB01000136">
    <property type="protein sequence ID" value="HHE04792.1"/>
    <property type="molecule type" value="Genomic_DNA"/>
</dbReference>
<keyword evidence="1" id="KW-1133">Transmembrane helix</keyword>
<dbReference type="Pfam" id="PF12724">
    <property type="entry name" value="Flavodoxin_5"/>
    <property type="match status" value="1"/>
</dbReference>
<keyword evidence="1" id="KW-0472">Membrane</keyword>
<feature type="domain" description="Flavodoxin-like" evidence="2">
    <location>
        <begin position="4"/>
        <end position="132"/>
    </location>
</feature>
<dbReference type="InterPro" id="IPR026816">
    <property type="entry name" value="Flavodoxin_dom"/>
</dbReference>
<dbReference type="InterPro" id="IPR052200">
    <property type="entry name" value="Protoporphyrinogen_IX_DH"/>
</dbReference>
<dbReference type="AlphaFoldDB" id="A0A7C5HEE1"/>
<organism evidence="3">
    <name type="scientific">candidate division WOR-3 bacterium</name>
    <dbReference type="NCBI Taxonomy" id="2052148"/>
    <lineage>
        <taxon>Bacteria</taxon>
        <taxon>Bacteria division WOR-3</taxon>
    </lineage>
</organism>
<dbReference type="Proteomes" id="UP000886110">
    <property type="component" value="Unassembled WGS sequence"/>
</dbReference>
<dbReference type="InterPro" id="IPR029039">
    <property type="entry name" value="Flavoprotein-like_sf"/>
</dbReference>
<protein>
    <submittedName>
        <fullName evidence="3">Flavodoxin family protein</fullName>
    </submittedName>
</protein>
<feature type="non-terminal residue" evidence="3">
    <location>
        <position position="132"/>
    </location>
</feature>
<dbReference type="InterPro" id="IPR008254">
    <property type="entry name" value="Flavodoxin/NO_synth"/>
</dbReference>
<accession>A0A7C5HEE1</accession>
<dbReference type="PANTHER" id="PTHR38030:SF2">
    <property type="entry name" value="PROTOPORPHYRINOGEN IX DEHYDROGENASE [QUINONE]"/>
    <property type="match status" value="1"/>
</dbReference>
<dbReference type="GO" id="GO:0010181">
    <property type="term" value="F:FMN binding"/>
    <property type="evidence" value="ECO:0007669"/>
    <property type="project" value="InterPro"/>
</dbReference>
<feature type="transmembrane region" description="Helical" evidence="1">
    <location>
        <begin position="82"/>
        <end position="100"/>
    </location>
</feature>
<evidence type="ECO:0000256" key="1">
    <source>
        <dbReference type="SAM" id="Phobius"/>
    </source>
</evidence>